<evidence type="ECO:0000256" key="6">
    <source>
        <dbReference type="ARBA" id="ARBA00023242"/>
    </source>
</evidence>
<evidence type="ECO:0000256" key="3">
    <source>
        <dbReference type="ARBA" id="ARBA00023015"/>
    </source>
</evidence>
<organism evidence="8 9">
    <name type="scientific">Lasiosphaeria miniovina</name>
    <dbReference type="NCBI Taxonomy" id="1954250"/>
    <lineage>
        <taxon>Eukaryota</taxon>
        <taxon>Fungi</taxon>
        <taxon>Dikarya</taxon>
        <taxon>Ascomycota</taxon>
        <taxon>Pezizomycotina</taxon>
        <taxon>Sordariomycetes</taxon>
        <taxon>Sordariomycetidae</taxon>
        <taxon>Sordariales</taxon>
        <taxon>Lasiosphaeriaceae</taxon>
        <taxon>Lasiosphaeria</taxon>
    </lineage>
</organism>
<protein>
    <recommendedName>
        <fullName evidence="10">BZIP domain-containing protein</fullName>
    </recommendedName>
</protein>
<keyword evidence="5" id="KW-0804">Transcription</keyword>
<comment type="similarity">
    <text evidence="2">Belongs to the bZIP family.</text>
</comment>
<evidence type="ECO:0000313" key="9">
    <source>
        <dbReference type="Proteomes" id="UP001172101"/>
    </source>
</evidence>
<dbReference type="EMBL" id="JAUIRO010000001">
    <property type="protein sequence ID" value="KAK0734151.1"/>
    <property type="molecule type" value="Genomic_DNA"/>
</dbReference>
<proteinExistence type="inferred from homology"/>
<gene>
    <name evidence="8" type="ORF">B0T26DRAFT_687321</name>
</gene>
<feature type="compositionally biased region" description="Polar residues" evidence="7">
    <location>
        <begin position="14"/>
        <end position="23"/>
    </location>
</feature>
<keyword evidence="6" id="KW-0539">Nucleus</keyword>
<feature type="region of interest" description="Disordered" evidence="7">
    <location>
        <begin position="1"/>
        <end position="85"/>
    </location>
</feature>
<feature type="region of interest" description="Disordered" evidence="7">
    <location>
        <begin position="267"/>
        <end position="288"/>
    </location>
</feature>
<accession>A0AA40EE58</accession>
<dbReference type="GeneID" id="85324204"/>
<feature type="compositionally biased region" description="Polar residues" evidence="7">
    <location>
        <begin position="277"/>
        <end position="288"/>
    </location>
</feature>
<dbReference type="GO" id="GO:0090575">
    <property type="term" value="C:RNA polymerase II transcription regulator complex"/>
    <property type="evidence" value="ECO:0007669"/>
    <property type="project" value="TreeGrafter"/>
</dbReference>
<dbReference type="PANTHER" id="PTHR40621">
    <property type="entry name" value="TRANSCRIPTION FACTOR KAPC-RELATED"/>
    <property type="match status" value="1"/>
</dbReference>
<dbReference type="SUPFAM" id="SSF57959">
    <property type="entry name" value="Leucine zipper domain"/>
    <property type="match status" value="1"/>
</dbReference>
<reference evidence="8" key="1">
    <citation type="submission" date="2023-06" db="EMBL/GenBank/DDBJ databases">
        <title>Genome-scale phylogeny and comparative genomics of the fungal order Sordariales.</title>
        <authorList>
            <consortium name="Lawrence Berkeley National Laboratory"/>
            <person name="Hensen N."/>
            <person name="Bonometti L."/>
            <person name="Westerberg I."/>
            <person name="Brannstrom I.O."/>
            <person name="Guillou S."/>
            <person name="Cros-Aarteil S."/>
            <person name="Calhoun S."/>
            <person name="Haridas S."/>
            <person name="Kuo A."/>
            <person name="Mondo S."/>
            <person name="Pangilinan J."/>
            <person name="Riley R."/>
            <person name="LaButti K."/>
            <person name="Andreopoulos B."/>
            <person name="Lipzen A."/>
            <person name="Chen C."/>
            <person name="Yanf M."/>
            <person name="Daum C."/>
            <person name="Ng V."/>
            <person name="Clum A."/>
            <person name="Steindorff A."/>
            <person name="Ohm R."/>
            <person name="Martin F."/>
            <person name="Silar P."/>
            <person name="Natvig D."/>
            <person name="Lalanne C."/>
            <person name="Gautier V."/>
            <person name="Ament-velasquez S.L."/>
            <person name="Kruys A."/>
            <person name="Hutchinson M.I."/>
            <person name="Powell A.J."/>
            <person name="Barry K."/>
            <person name="Miller A.N."/>
            <person name="Grigoriev I.V."/>
            <person name="Debuchy R."/>
            <person name="Gladieux P."/>
            <person name="Thoren M.H."/>
            <person name="Johannesson H."/>
        </authorList>
    </citation>
    <scope>NUCLEOTIDE SEQUENCE</scope>
    <source>
        <strain evidence="8">SMH2392-1A</strain>
    </source>
</reference>
<feature type="compositionally biased region" description="Acidic residues" evidence="7">
    <location>
        <begin position="374"/>
        <end position="394"/>
    </location>
</feature>
<dbReference type="CDD" id="cd14688">
    <property type="entry name" value="bZIP_YAP"/>
    <property type="match status" value="1"/>
</dbReference>
<evidence type="ECO:0008006" key="10">
    <source>
        <dbReference type="Google" id="ProtNLM"/>
    </source>
</evidence>
<name>A0AA40EE58_9PEZI</name>
<dbReference type="Gene3D" id="1.20.5.170">
    <property type="match status" value="1"/>
</dbReference>
<evidence type="ECO:0000313" key="8">
    <source>
        <dbReference type="EMBL" id="KAK0734151.1"/>
    </source>
</evidence>
<feature type="region of interest" description="Disordered" evidence="7">
    <location>
        <begin position="343"/>
        <end position="420"/>
    </location>
</feature>
<sequence length="515" mass="55849">MADNDKQQDANNNPGRPSFTSFWKRSREALSASARRNITFVSDESVGQEGRGHGHGHDGTAAGAQEGGGSSTSTQTPQDKAKLRRAQVRKAQLQHRQRKAHYINQLEADVARIRDMISQTVHDVQVLRRENGVMRARVQRRRQERAEVQHGFDVTTAAPFAATTTITTASTATITVANVLPPLNFLPSLTADSLSSLLAMDVDEPGPLEDITLSFGFDDATNQPCYHVSSSPSSSHYESSNGQLSLHKYLPDPGPEPAVVVATAVTTSSAVEPPLKQRSTPASLSDMTPKQTQEAINFILSLEHICRAHFRQSNFQPEVAALSSRASGHTMMATTLALRTAPPQVFRAASRSQFPWGRRRRRRGGEQSMTQNTDGDEEEAADTPQREDEEDDDDGHNHDHDHEDVPVLNPAASSGGGDMGLSWQASGLTLHTLHGLASSLVPGDIEVTPVQAWFELAARHPVALLLRADILAALKRELLGVVKCPHFGAVMERAAFESVVARVLGGGWDGDGDDE</sequence>
<evidence type="ECO:0000256" key="1">
    <source>
        <dbReference type="ARBA" id="ARBA00004123"/>
    </source>
</evidence>
<keyword evidence="9" id="KW-1185">Reference proteome</keyword>
<keyword evidence="4" id="KW-0238">DNA-binding</keyword>
<dbReference type="InterPro" id="IPR046347">
    <property type="entry name" value="bZIP_sf"/>
</dbReference>
<dbReference type="RefSeq" id="XP_060303028.1">
    <property type="nucleotide sequence ID" value="XM_060440934.1"/>
</dbReference>
<dbReference type="InterPro" id="IPR050936">
    <property type="entry name" value="AP-1-like"/>
</dbReference>
<evidence type="ECO:0000256" key="5">
    <source>
        <dbReference type="ARBA" id="ARBA00023163"/>
    </source>
</evidence>
<comment type="caution">
    <text evidence="8">The sequence shown here is derived from an EMBL/GenBank/DDBJ whole genome shotgun (WGS) entry which is preliminary data.</text>
</comment>
<dbReference type="GO" id="GO:0001228">
    <property type="term" value="F:DNA-binding transcription activator activity, RNA polymerase II-specific"/>
    <property type="evidence" value="ECO:0007669"/>
    <property type="project" value="TreeGrafter"/>
</dbReference>
<dbReference type="PANTHER" id="PTHR40621:SF11">
    <property type="entry name" value="TRANSCRIPTION FACTOR KAPC-RELATED"/>
    <property type="match status" value="1"/>
</dbReference>
<evidence type="ECO:0000256" key="2">
    <source>
        <dbReference type="ARBA" id="ARBA00007163"/>
    </source>
</evidence>
<feature type="compositionally biased region" description="Basic and acidic residues" evidence="7">
    <location>
        <begin position="395"/>
        <end position="405"/>
    </location>
</feature>
<dbReference type="Proteomes" id="UP001172101">
    <property type="component" value="Unassembled WGS sequence"/>
</dbReference>
<evidence type="ECO:0000256" key="4">
    <source>
        <dbReference type="ARBA" id="ARBA00023125"/>
    </source>
</evidence>
<keyword evidence="3" id="KW-0805">Transcription regulation</keyword>
<dbReference type="GO" id="GO:0000976">
    <property type="term" value="F:transcription cis-regulatory region binding"/>
    <property type="evidence" value="ECO:0007669"/>
    <property type="project" value="InterPro"/>
</dbReference>
<comment type="subcellular location">
    <subcellularLocation>
        <location evidence="1">Nucleus</location>
    </subcellularLocation>
</comment>
<dbReference type="AlphaFoldDB" id="A0AA40EE58"/>
<evidence type="ECO:0000256" key="7">
    <source>
        <dbReference type="SAM" id="MobiDB-lite"/>
    </source>
</evidence>